<dbReference type="Proteomes" id="UP000000641">
    <property type="component" value="Chromosome"/>
</dbReference>
<dbReference type="HOGENOM" id="CLU_159724_0_0_2"/>
<proteinExistence type="predicted"/>
<dbReference type="InterPro" id="IPR002934">
    <property type="entry name" value="Polymerase_NTP_transf_dom"/>
</dbReference>
<organism evidence="2 3">
    <name type="scientific">Thermofilum pendens (strain DSM 2475 / Hrk 5)</name>
    <dbReference type="NCBI Taxonomy" id="368408"/>
    <lineage>
        <taxon>Archaea</taxon>
        <taxon>Thermoproteota</taxon>
        <taxon>Thermoprotei</taxon>
        <taxon>Thermofilales</taxon>
        <taxon>Thermofilaceae</taxon>
        <taxon>Thermofilum</taxon>
    </lineage>
</organism>
<dbReference type="GO" id="GO:0016779">
    <property type="term" value="F:nucleotidyltransferase activity"/>
    <property type="evidence" value="ECO:0007669"/>
    <property type="project" value="InterPro"/>
</dbReference>
<evidence type="ECO:0000259" key="1">
    <source>
        <dbReference type="Pfam" id="PF01909"/>
    </source>
</evidence>
<dbReference type="STRING" id="368408.Tpen_1459"/>
<accession>A1S076</accession>
<name>A1S076_THEPD</name>
<dbReference type="eggNOG" id="arCOG01205">
    <property type="taxonomic scope" value="Archaea"/>
</dbReference>
<evidence type="ECO:0000313" key="2">
    <source>
        <dbReference type="EMBL" id="ABL78856.1"/>
    </source>
</evidence>
<reference evidence="3" key="1">
    <citation type="journal article" date="2008" name="J. Bacteriol.">
        <title>Genome sequence of Thermofilum pendens reveals an exceptional loss of biosynthetic pathways without genome reduction.</title>
        <authorList>
            <person name="Anderson I."/>
            <person name="Rodriguez J."/>
            <person name="Susanti D."/>
            <person name="Porat I."/>
            <person name="Reich C."/>
            <person name="Ulrich L.E."/>
            <person name="Elkins J.G."/>
            <person name="Mavromatis K."/>
            <person name="Lykidis A."/>
            <person name="Kim E."/>
            <person name="Thompson L.S."/>
            <person name="Nolan M."/>
            <person name="Land M."/>
            <person name="Copeland A."/>
            <person name="Lapidus A."/>
            <person name="Lucas S."/>
            <person name="Detter C."/>
            <person name="Zhulin I.B."/>
            <person name="Olsen G.J."/>
            <person name="Whitman W."/>
            <person name="Mukhopadhyay B."/>
            <person name="Bristow J."/>
            <person name="Kyrpides N."/>
        </authorList>
    </citation>
    <scope>NUCLEOTIDE SEQUENCE [LARGE SCALE GENOMIC DNA]</scope>
    <source>
        <strain evidence="3">DSM 2475 / Hrk 5</strain>
    </source>
</reference>
<dbReference type="AlphaFoldDB" id="A1S076"/>
<sequence length="113" mass="13433">MLSKFFENWSRRREILAHARDYARLIKRICVEEVDRDCRVILFGSAARGDYRVDSDVDVLVVTEKAVDALSRAEVAAKIYERLGFRDPVELHVATPREFEEWYKRFIDVYEEF</sequence>
<dbReference type="KEGG" id="tpe:Tpen_1459"/>
<dbReference type="Pfam" id="PF01909">
    <property type="entry name" value="NTP_transf_2"/>
    <property type="match status" value="1"/>
</dbReference>
<dbReference type="RefSeq" id="WP_011753121.1">
    <property type="nucleotide sequence ID" value="NC_008698.1"/>
</dbReference>
<protein>
    <submittedName>
        <fullName evidence="2">DNA polymerase, beta domain protein region</fullName>
    </submittedName>
</protein>
<evidence type="ECO:0000313" key="3">
    <source>
        <dbReference type="Proteomes" id="UP000000641"/>
    </source>
</evidence>
<dbReference type="GeneID" id="4600585"/>
<feature type="domain" description="Polymerase nucleotidyl transferase" evidence="1">
    <location>
        <begin position="26"/>
        <end position="108"/>
    </location>
</feature>
<dbReference type="InterPro" id="IPR043519">
    <property type="entry name" value="NT_sf"/>
</dbReference>
<dbReference type="OrthoDB" id="9287at2157"/>
<gene>
    <name evidence="2" type="ordered locus">Tpen_1459</name>
</gene>
<dbReference type="EMBL" id="CP000505">
    <property type="protein sequence ID" value="ABL78856.1"/>
    <property type="molecule type" value="Genomic_DNA"/>
</dbReference>
<dbReference type="Gene3D" id="3.30.460.10">
    <property type="entry name" value="Beta Polymerase, domain 2"/>
    <property type="match status" value="1"/>
</dbReference>
<dbReference type="EnsemblBacteria" id="ABL78856">
    <property type="protein sequence ID" value="ABL78856"/>
    <property type="gene ID" value="Tpen_1459"/>
</dbReference>
<dbReference type="SUPFAM" id="SSF81301">
    <property type="entry name" value="Nucleotidyltransferase"/>
    <property type="match status" value="1"/>
</dbReference>
<dbReference type="PANTHER" id="PTHR37030:SF1">
    <property type="entry name" value="NUCLEOTIDYLTRANSFERASE"/>
    <property type="match status" value="1"/>
</dbReference>
<keyword evidence="3" id="KW-1185">Reference proteome</keyword>
<dbReference type="PANTHER" id="PTHR37030">
    <property type="entry name" value="NUCLEOTIDYLTRANSFERASE"/>
    <property type="match status" value="1"/>
</dbReference>